<organism evidence="2 3">
    <name type="scientific">Croceibacterium mercuriale</name>
    <dbReference type="NCBI Taxonomy" id="1572751"/>
    <lineage>
        <taxon>Bacteria</taxon>
        <taxon>Pseudomonadati</taxon>
        <taxon>Pseudomonadota</taxon>
        <taxon>Alphaproteobacteria</taxon>
        <taxon>Sphingomonadales</taxon>
        <taxon>Erythrobacteraceae</taxon>
        <taxon>Croceibacterium</taxon>
    </lineage>
</organism>
<proteinExistence type="inferred from homology"/>
<dbReference type="NCBIfam" id="TIGR01789">
    <property type="entry name" value="lycopene_cycl"/>
    <property type="match status" value="1"/>
</dbReference>
<dbReference type="GO" id="GO:0045436">
    <property type="term" value="F:lycopene beta cyclase activity"/>
    <property type="evidence" value="ECO:0007669"/>
    <property type="project" value="InterPro"/>
</dbReference>
<evidence type="ECO:0000313" key="3">
    <source>
        <dbReference type="Proteomes" id="UP000030988"/>
    </source>
</evidence>
<dbReference type="Pfam" id="PF05834">
    <property type="entry name" value="Lycopene_cycl"/>
    <property type="match status" value="1"/>
</dbReference>
<sequence>MGTAAGSNGCDVAIVGGGLAGGLIALALATRCPDLHIRVIEEGAQPGGNHRWSWFASDLDEAGTRLLAPLTKAEWHAGYEVAFPHGGRVLETDYRSLGSDDFASHLTAVLPAGTLVTGQRAQDVAADGVTMADGARLPAGAVIDCRGFRPTRHLRGGWQVFMGRTLQLERPHGLTRPIIMDATVDQVDGYRFVYVLPMAADAVFIEDTYYQDSPVLDRALLSGRIDAYAAAHGWTGTMTHEETGVLPVITGGDFAAWQAEMRVPGVARAGAGAGLVHPLTSYTLPFAVETALIVAEAFANKPALTGTALADLLEQRGREHWRRTGFYRLLGKMLFGAAAPAERYRVFERFYALKPSLIERFYAGRSTWADRVRVLSGKPPVPVGAAVRALAQDRPPLYLGAQTQRDSA</sequence>
<comment type="similarity">
    <text evidence="1">Belongs to the lycopene cyclase family.</text>
</comment>
<dbReference type="Gene3D" id="3.50.50.60">
    <property type="entry name" value="FAD/NAD(P)-binding domain"/>
    <property type="match status" value="1"/>
</dbReference>
<dbReference type="EMBL" id="JTDN01000001">
    <property type="protein sequence ID" value="KHL26480.1"/>
    <property type="molecule type" value="Genomic_DNA"/>
</dbReference>
<evidence type="ECO:0008006" key="4">
    <source>
        <dbReference type="Google" id="ProtNLM"/>
    </source>
</evidence>
<dbReference type="SUPFAM" id="SSF51905">
    <property type="entry name" value="FAD/NAD(P)-binding domain"/>
    <property type="match status" value="1"/>
</dbReference>
<dbReference type="NCBIfam" id="TIGR01790">
    <property type="entry name" value="carotene-cycl"/>
    <property type="match status" value="1"/>
</dbReference>
<dbReference type="Proteomes" id="UP000030988">
    <property type="component" value="Unassembled WGS sequence"/>
</dbReference>
<protein>
    <recommendedName>
        <fullName evidence="4">Lycopene cyclase</fullName>
    </recommendedName>
</protein>
<dbReference type="InterPro" id="IPR036188">
    <property type="entry name" value="FAD/NAD-bd_sf"/>
</dbReference>
<comment type="caution">
    <text evidence="2">The sequence shown here is derived from an EMBL/GenBank/DDBJ whole genome shotgun (WGS) entry which is preliminary data.</text>
</comment>
<evidence type="ECO:0000256" key="1">
    <source>
        <dbReference type="ARBA" id="ARBA00006599"/>
    </source>
</evidence>
<keyword evidence="3" id="KW-1185">Reference proteome</keyword>
<dbReference type="RefSeq" id="WP_039095800.1">
    <property type="nucleotide sequence ID" value="NZ_JTDN01000001.1"/>
</dbReference>
<accession>A0A0B2C2T1</accession>
<dbReference type="InterPro" id="IPR008461">
    <property type="entry name" value="CrtY"/>
</dbReference>
<dbReference type="AlphaFoldDB" id="A0A0B2C2T1"/>
<dbReference type="OrthoDB" id="5793379at2"/>
<dbReference type="InterPro" id="IPR010108">
    <property type="entry name" value="Lycopene_cyclase_b/e"/>
</dbReference>
<gene>
    <name evidence="2" type="ORF">PK98_08690</name>
</gene>
<evidence type="ECO:0000313" key="2">
    <source>
        <dbReference type="EMBL" id="KHL26480.1"/>
    </source>
</evidence>
<dbReference type="STRING" id="1572751.PK98_08690"/>
<dbReference type="GO" id="GO:0016117">
    <property type="term" value="P:carotenoid biosynthetic process"/>
    <property type="evidence" value="ECO:0007669"/>
    <property type="project" value="InterPro"/>
</dbReference>
<dbReference type="GO" id="GO:0016705">
    <property type="term" value="F:oxidoreductase activity, acting on paired donors, with incorporation or reduction of molecular oxygen"/>
    <property type="evidence" value="ECO:0007669"/>
    <property type="project" value="InterPro"/>
</dbReference>
<reference evidence="2 3" key="1">
    <citation type="submission" date="2014-11" db="EMBL/GenBank/DDBJ databases">
        <title>Draft genome sequence of Kirrobacter mercurialis.</title>
        <authorList>
            <person name="Coil D.A."/>
            <person name="Eisen J.A."/>
        </authorList>
    </citation>
    <scope>NUCLEOTIDE SEQUENCE [LARGE SCALE GENOMIC DNA]</scope>
    <source>
        <strain evidence="2 3">Coronado</strain>
    </source>
</reference>
<name>A0A0B2C2T1_9SPHN</name>